<evidence type="ECO:0000313" key="8">
    <source>
        <dbReference type="Proteomes" id="UP001597375"/>
    </source>
</evidence>
<dbReference type="PANTHER" id="PTHR33529:SF2">
    <property type="entry name" value="LIPOPOLYSACCHARIDE EXPORT SYSTEM PERMEASE PROTEIN LPTG"/>
    <property type="match status" value="1"/>
</dbReference>
<sequence>MSKLPRWLLPLSFFLLGVVAAAILVPLEQASVKEQLTGFPDSHIFTNALRPYILLFLCFMPAIAAFAYSIGSTFDRYLSRQFLAIFGICLGALFSIWMLLDLNDNLSDFSGSKNMAASVFYFYLYRSPAILLVLLPYTLLLALIYCLGKFSKTNEIIAMIQSGTGIVRVSASLVFAGLWCSVLLLGLNYHWAPHAEGKRDEIIAEAKGLPIVQAMNVLYRDPDSHRLWMVGAFPANYQKGEALRNVEITTLNPDKTLRSRMTSSSASYNRETRQWTFAAPLIGRFIEGESPVYEQMTEPLIRKTWKETPSQIIKPGLSVEYLGIPELSTWLVSPLAKQATSNRPAYLTQWHYRWALPITCLVTVLLAAPLSIHFARRGAGSGIFLAVVLSMLMLFVSSITLALGESAILEPMIAAWLPNIVFTLLGLYLYHRRITGRPIYQSVKKLLTVNN</sequence>
<dbReference type="Pfam" id="PF03739">
    <property type="entry name" value="LptF_LptG"/>
    <property type="match status" value="1"/>
</dbReference>
<evidence type="ECO:0000256" key="6">
    <source>
        <dbReference type="SAM" id="Phobius"/>
    </source>
</evidence>
<dbReference type="PANTHER" id="PTHR33529">
    <property type="entry name" value="SLR0882 PROTEIN-RELATED"/>
    <property type="match status" value="1"/>
</dbReference>
<dbReference type="RefSeq" id="WP_386821543.1">
    <property type="nucleotide sequence ID" value="NZ_JBHUIT010000034.1"/>
</dbReference>
<feature type="transmembrane region" description="Helical" evidence="6">
    <location>
        <begin position="52"/>
        <end position="70"/>
    </location>
</feature>
<protein>
    <submittedName>
        <fullName evidence="7">LptF/LptG family permease</fullName>
    </submittedName>
</protein>
<proteinExistence type="predicted"/>
<evidence type="ECO:0000256" key="1">
    <source>
        <dbReference type="ARBA" id="ARBA00004651"/>
    </source>
</evidence>
<reference evidence="8" key="1">
    <citation type="journal article" date="2019" name="Int. J. Syst. Evol. Microbiol.">
        <title>The Global Catalogue of Microorganisms (GCM) 10K type strain sequencing project: providing services to taxonomists for standard genome sequencing and annotation.</title>
        <authorList>
            <consortium name="The Broad Institute Genomics Platform"/>
            <consortium name="The Broad Institute Genome Sequencing Center for Infectious Disease"/>
            <person name="Wu L."/>
            <person name="Ma J."/>
        </authorList>
    </citation>
    <scope>NUCLEOTIDE SEQUENCE [LARGE SCALE GENOMIC DNA]</scope>
    <source>
        <strain evidence="8">CGMCC 4.7106</strain>
    </source>
</reference>
<feature type="transmembrane region" description="Helical" evidence="6">
    <location>
        <begin position="382"/>
        <end position="401"/>
    </location>
</feature>
<keyword evidence="2" id="KW-1003">Cell membrane</keyword>
<feature type="transmembrane region" description="Helical" evidence="6">
    <location>
        <begin position="120"/>
        <end position="148"/>
    </location>
</feature>
<name>A0ABW5DBJ5_9BACT</name>
<evidence type="ECO:0000313" key="7">
    <source>
        <dbReference type="EMBL" id="MFD2258101.1"/>
    </source>
</evidence>
<dbReference type="Proteomes" id="UP001597375">
    <property type="component" value="Unassembled WGS sequence"/>
</dbReference>
<evidence type="ECO:0000256" key="4">
    <source>
        <dbReference type="ARBA" id="ARBA00022989"/>
    </source>
</evidence>
<keyword evidence="4 6" id="KW-1133">Transmembrane helix</keyword>
<dbReference type="InterPro" id="IPR005495">
    <property type="entry name" value="LptG/LptF_permease"/>
</dbReference>
<evidence type="ECO:0000256" key="5">
    <source>
        <dbReference type="ARBA" id="ARBA00023136"/>
    </source>
</evidence>
<gene>
    <name evidence="7" type="ORF">ACFSSA_15580</name>
</gene>
<keyword evidence="8" id="KW-1185">Reference proteome</keyword>
<feature type="transmembrane region" description="Helical" evidence="6">
    <location>
        <begin position="413"/>
        <end position="430"/>
    </location>
</feature>
<organism evidence="7 8">
    <name type="scientific">Luteolibacter algae</name>
    <dbReference type="NCBI Taxonomy" id="454151"/>
    <lineage>
        <taxon>Bacteria</taxon>
        <taxon>Pseudomonadati</taxon>
        <taxon>Verrucomicrobiota</taxon>
        <taxon>Verrucomicrobiia</taxon>
        <taxon>Verrucomicrobiales</taxon>
        <taxon>Verrucomicrobiaceae</taxon>
        <taxon>Luteolibacter</taxon>
    </lineage>
</organism>
<keyword evidence="3 6" id="KW-0812">Transmembrane</keyword>
<evidence type="ECO:0000256" key="2">
    <source>
        <dbReference type="ARBA" id="ARBA00022475"/>
    </source>
</evidence>
<accession>A0ABW5DBJ5</accession>
<comment type="caution">
    <text evidence="7">The sequence shown here is derived from an EMBL/GenBank/DDBJ whole genome shotgun (WGS) entry which is preliminary data.</text>
</comment>
<feature type="transmembrane region" description="Helical" evidence="6">
    <location>
        <begin position="169"/>
        <end position="191"/>
    </location>
</feature>
<feature type="transmembrane region" description="Helical" evidence="6">
    <location>
        <begin position="82"/>
        <end position="100"/>
    </location>
</feature>
<comment type="subcellular location">
    <subcellularLocation>
        <location evidence="1">Cell membrane</location>
        <topology evidence="1">Multi-pass membrane protein</topology>
    </subcellularLocation>
</comment>
<keyword evidence="5 6" id="KW-0472">Membrane</keyword>
<feature type="transmembrane region" description="Helical" evidence="6">
    <location>
        <begin position="354"/>
        <end position="375"/>
    </location>
</feature>
<evidence type="ECO:0000256" key="3">
    <source>
        <dbReference type="ARBA" id="ARBA00022692"/>
    </source>
</evidence>
<dbReference type="EMBL" id="JBHUIT010000034">
    <property type="protein sequence ID" value="MFD2258101.1"/>
    <property type="molecule type" value="Genomic_DNA"/>
</dbReference>